<evidence type="ECO:0000313" key="1">
    <source>
        <dbReference type="EMBL" id="MBB5225209.1"/>
    </source>
</evidence>
<evidence type="ECO:0008006" key="3">
    <source>
        <dbReference type="Google" id="ProtNLM"/>
    </source>
</evidence>
<dbReference type="RefSeq" id="WP_184657268.1">
    <property type="nucleotide sequence ID" value="NZ_CP031518.1"/>
</dbReference>
<protein>
    <recommendedName>
        <fullName evidence="3">37-kD nucleoid-associated bacterial protein</fullName>
    </recommendedName>
</protein>
<organism evidence="1 2">
    <name type="scientific">Treponema ruminis</name>
    <dbReference type="NCBI Taxonomy" id="744515"/>
    <lineage>
        <taxon>Bacteria</taxon>
        <taxon>Pseudomonadati</taxon>
        <taxon>Spirochaetota</taxon>
        <taxon>Spirochaetia</taxon>
        <taxon>Spirochaetales</taxon>
        <taxon>Treponemataceae</taxon>
        <taxon>Treponema</taxon>
    </lineage>
</organism>
<sequence>METIFINLFKIDLNLEQCTKESFTDKYNIQKYLSELLDAIVSSSGDREYEFDETLMTTKNRILSIVKNLDEQIKQNECILLAQKLLVTELDVQKKIQKLNVEIQKGILVIAAAKITDADYKFIITKADYAEFVEEITGNTKSGLPLKKKIFKSFIADIKYANNDYTFQRIVTYDSNINHSVYWWKSFLELKELRDNTTNTKKAFELINNTVLAPLQKDHKTDYIKLWNSTVAYFRTKGEFDITYYAENVIGNYIPYDDSLEMSPLKTKITELQNKNKFDNKFEKDPLSITNRMKKELKLTNEIDLVIKQDIPNLSSIIKPKEEDGKKYIMVLSTDGYEYAKGL</sequence>
<gene>
    <name evidence="1" type="ORF">HNP76_000553</name>
</gene>
<comment type="caution">
    <text evidence="1">The sequence shown here is derived from an EMBL/GenBank/DDBJ whole genome shotgun (WGS) entry which is preliminary data.</text>
</comment>
<reference evidence="1 2" key="1">
    <citation type="submission" date="2020-08" db="EMBL/GenBank/DDBJ databases">
        <title>Genomic Encyclopedia of Type Strains, Phase IV (KMG-IV): sequencing the most valuable type-strain genomes for metagenomic binning, comparative biology and taxonomic classification.</title>
        <authorList>
            <person name="Goeker M."/>
        </authorList>
    </citation>
    <scope>NUCLEOTIDE SEQUENCE [LARGE SCALE GENOMIC DNA]</scope>
    <source>
        <strain evidence="1 2">DSM 103462</strain>
    </source>
</reference>
<proteinExistence type="predicted"/>
<dbReference type="AlphaFoldDB" id="A0A7W8G7L3"/>
<keyword evidence="2" id="KW-1185">Reference proteome</keyword>
<dbReference type="EMBL" id="JACHFQ010000002">
    <property type="protein sequence ID" value="MBB5225209.1"/>
    <property type="molecule type" value="Genomic_DNA"/>
</dbReference>
<accession>A0A7W8G7L3</accession>
<name>A0A7W8G7L3_9SPIR</name>
<evidence type="ECO:0000313" key="2">
    <source>
        <dbReference type="Proteomes" id="UP000518887"/>
    </source>
</evidence>
<dbReference type="Proteomes" id="UP000518887">
    <property type="component" value="Unassembled WGS sequence"/>
</dbReference>